<evidence type="ECO:0000313" key="2">
    <source>
        <dbReference type="Proteomes" id="UP000241206"/>
    </source>
</evidence>
<organism evidence="1 2">
    <name type="scientific">Edaphosphingomonas fennica</name>
    <dbReference type="NCBI Taxonomy" id="114404"/>
    <lineage>
        <taxon>Bacteria</taxon>
        <taxon>Pseudomonadati</taxon>
        <taxon>Pseudomonadota</taxon>
        <taxon>Alphaproteobacteria</taxon>
        <taxon>Sphingomonadales</taxon>
        <taxon>Rhizorhabdaceae</taxon>
        <taxon>Edaphosphingomonas</taxon>
    </lineage>
</organism>
<comment type="caution">
    <text evidence="1">The sequence shown here is derived from an EMBL/GenBank/DDBJ whole genome shotgun (WGS) entry which is preliminary data.</text>
</comment>
<keyword evidence="1" id="KW-0808">Transferase</keyword>
<dbReference type="InterPro" id="IPR027417">
    <property type="entry name" value="P-loop_NTPase"/>
</dbReference>
<gene>
    <name evidence="1" type="ORF">CV103_08970</name>
</gene>
<protein>
    <submittedName>
        <fullName evidence="1">Sulfotransferase family protein</fullName>
    </submittedName>
</protein>
<dbReference type="InterPro" id="IPR052736">
    <property type="entry name" value="Stf3_sulfotransferase"/>
</dbReference>
<sequence>MEEAPAIRIADLALPVLTDMQAAAIAAAPPVAMEVEAVLAAARAATGLADFGAPDFRERLAIWLAAFDADKGLGPLGRAGLFGDCVRYASTRLRVEDIHRRHPEIVDVAIDRPIMIAGLPRSGTTHLVNILAADPRLRSMPLWETMEPIPADDAPAVPGEDPRFTRTRVMWGQFEAIVPLMPAMHEMAPDHVHEDIELQGADFSSYLPEWLSRPYAWRDYYAAHDQTPHYAYGRRVLQAMTWLRGPNRWVMKSPPHMENFGPLLATYPDATVIVTHRDPLAVIQSAVTMLAYGDRIRRTLPIDLKELADYWIDRIEMLLRACVRDHDLLPPGRSMDVLFHEYMADQKAVIRRAYALADLDLTPEAEAAIDRYLAANRRGKHGQVAYDLAGDFGVDIGALRERFAFYYDRFPVRRERMAGEAP</sequence>
<dbReference type="Gene3D" id="3.40.50.300">
    <property type="entry name" value="P-loop containing nucleotide triphosphate hydrolases"/>
    <property type="match status" value="1"/>
</dbReference>
<evidence type="ECO:0000313" key="1">
    <source>
        <dbReference type="EMBL" id="PTD22961.1"/>
    </source>
</evidence>
<dbReference type="PANTHER" id="PTHR36451:SF1">
    <property type="entry name" value="OMEGA-HYDROXY-BETA-DIHYDROMENAQUINONE-9 SULFOTRANSFERASE STF3"/>
    <property type="match status" value="1"/>
</dbReference>
<dbReference type="SUPFAM" id="SSF52540">
    <property type="entry name" value="P-loop containing nucleoside triphosphate hydrolases"/>
    <property type="match status" value="1"/>
</dbReference>
<keyword evidence="2" id="KW-1185">Reference proteome</keyword>
<dbReference type="PANTHER" id="PTHR36451">
    <property type="entry name" value="PAPS-DEPENDENT SULFOTRANSFERASE STF3"/>
    <property type="match status" value="1"/>
</dbReference>
<reference evidence="1 2" key="1">
    <citation type="submission" date="2017-11" db="EMBL/GenBank/DDBJ databases">
        <title>Sphingomonas oleivorans sp. nov., isolated from oil-contaminated soil.</title>
        <authorList>
            <person name="Wang L."/>
            <person name="Chen L."/>
        </authorList>
    </citation>
    <scope>NUCLEOTIDE SEQUENCE [LARGE SCALE GENOMIC DNA]</scope>
    <source>
        <strain evidence="1 2">K101</strain>
    </source>
</reference>
<dbReference type="RefSeq" id="WP_107394709.1">
    <property type="nucleotide sequence ID" value="NZ_PHHF01000040.1"/>
</dbReference>
<proteinExistence type="predicted"/>
<dbReference type="Proteomes" id="UP000241206">
    <property type="component" value="Unassembled WGS sequence"/>
</dbReference>
<accession>A0A2T4I1U7</accession>
<dbReference type="EMBL" id="PHHF01000040">
    <property type="protein sequence ID" value="PTD22961.1"/>
    <property type="molecule type" value="Genomic_DNA"/>
</dbReference>
<name>A0A2T4I1U7_9SPHN</name>
<dbReference type="GO" id="GO:0016740">
    <property type="term" value="F:transferase activity"/>
    <property type="evidence" value="ECO:0007669"/>
    <property type="project" value="UniProtKB-KW"/>
</dbReference>
<dbReference type="Pfam" id="PF13469">
    <property type="entry name" value="Sulfotransfer_3"/>
    <property type="match status" value="1"/>
</dbReference>
<dbReference type="AlphaFoldDB" id="A0A2T4I1U7"/>